<evidence type="ECO:0000313" key="4">
    <source>
        <dbReference type="Proteomes" id="UP000289465"/>
    </source>
</evidence>
<accession>A0A446CBK4</accession>
<dbReference type="Gene3D" id="3.90.226.10">
    <property type="entry name" value="2-enoyl-CoA Hydratase, Chain A, domain 1"/>
    <property type="match status" value="1"/>
</dbReference>
<dbReference type="PANTHER" id="PTHR43802">
    <property type="entry name" value="ENOYL-COA HYDRATASE"/>
    <property type="match status" value="1"/>
</dbReference>
<evidence type="ECO:0000256" key="2">
    <source>
        <dbReference type="RuleBase" id="RU003707"/>
    </source>
</evidence>
<dbReference type="Gene3D" id="1.10.12.10">
    <property type="entry name" value="Lyase 2-enoyl-coa Hydratase, Chain A, domain 2"/>
    <property type="match status" value="1"/>
</dbReference>
<dbReference type="InterPro" id="IPR001753">
    <property type="entry name" value="Enoyl-CoA_hydra/iso"/>
</dbReference>
<name>A0A446CBK4_9BURK</name>
<comment type="similarity">
    <text evidence="1 2">Belongs to the enoyl-CoA hydratase/isomerase family.</text>
</comment>
<organism evidence="3 4">
    <name type="scientific">Achromobacter veterisilvae</name>
    <dbReference type="NCBI Taxonomy" id="2069367"/>
    <lineage>
        <taxon>Bacteria</taxon>
        <taxon>Pseudomonadati</taxon>
        <taxon>Pseudomonadota</taxon>
        <taxon>Betaproteobacteria</taxon>
        <taxon>Burkholderiales</taxon>
        <taxon>Alcaligenaceae</taxon>
        <taxon>Achromobacter</taxon>
    </lineage>
</organism>
<dbReference type="PROSITE" id="PS00166">
    <property type="entry name" value="ENOYL_COA_HYDRATASE"/>
    <property type="match status" value="1"/>
</dbReference>
<sequence>MTTFNTLTLSHPSPGVLMAELNRPHRLNAITFEMFDEFHALQRVAEADDTVRVLVLTGAGRAFCAGLDLDQAALLPEMPAAQMLRGQTSWADAVAGFRRLGKPVIAAVNGAAAGAGMGLALAADIRIASTAAKFNAAFVRIGLSGGDVGTSWLLPRLVGLGRAYEILLTGRFVLADEAAAIGLVTDVTTSENLLPRALEIATMICQNSPVGMALTKQIVQQNVDAPSLEAAIALENRTQVLATRTHDMVEALQAFREKRAPEFRGY</sequence>
<evidence type="ECO:0000313" key="3">
    <source>
        <dbReference type="EMBL" id="SSW65235.1"/>
    </source>
</evidence>
<protein>
    <submittedName>
        <fullName evidence="3">Putative enoyl-CoA hydratase echA12</fullName>
        <ecNumber evidence="3">4.2.1.17</ecNumber>
    </submittedName>
</protein>
<dbReference type="SUPFAM" id="SSF52096">
    <property type="entry name" value="ClpP/crotonase"/>
    <property type="match status" value="1"/>
</dbReference>
<dbReference type="OrthoDB" id="8524220at2"/>
<dbReference type="PANTHER" id="PTHR43802:SF1">
    <property type="entry name" value="IP11341P-RELATED"/>
    <property type="match status" value="1"/>
</dbReference>
<dbReference type="EMBL" id="UFQC01000006">
    <property type="protein sequence ID" value="SSW65235.1"/>
    <property type="molecule type" value="Genomic_DNA"/>
</dbReference>
<dbReference type="InterPro" id="IPR014748">
    <property type="entry name" value="Enoyl-CoA_hydra_C"/>
</dbReference>
<evidence type="ECO:0000256" key="1">
    <source>
        <dbReference type="ARBA" id="ARBA00005254"/>
    </source>
</evidence>
<dbReference type="GO" id="GO:0004300">
    <property type="term" value="F:enoyl-CoA hydratase activity"/>
    <property type="evidence" value="ECO:0007669"/>
    <property type="project" value="UniProtKB-EC"/>
</dbReference>
<dbReference type="Proteomes" id="UP000289465">
    <property type="component" value="Unassembled WGS sequence"/>
</dbReference>
<dbReference type="Pfam" id="PF00378">
    <property type="entry name" value="ECH_1"/>
    <property type="match status" value="1"/>
</dbReference>
<dbReference type="RefSeq" id="WP_129240059.1">
    <property type="nucleotide sequence ID" value="NZ_UFQC01000006.1"/>
</dbReference>
<dbReference type="InterPro" id="IPR018376">
    <property type="entry name" value="Enoyl-CoA_hyd/isom_CS"/>
</dbReference>
<dbReference type="InterPro" id="IPR029045">
    <property type="entry name" value="ClpP/crotonase-like_dom_sf"/>
</dbReference>
<dbReference type="EC" id="4.2.1.17" evidence="3"/>
<dbReference type="CDD" id="cd06558">
    <property type="entry name" value="crotonase-like"/>
    <property type="match status" value="1"/>
</dbReference>
<dbReference type="AlphaFoldDB" id="A0A446CBK4"/>
<reference evidence="3 4" key="1">
    <citation type="submission" date="2018-07" db="EMBL/GenBank/DDBJ databases">
        <authorList>
            <person name="Peeters C."/>
        </authorList>
    </citation>
    <scope>NUCLEOTIDE SEQUENCE [LARGE SCALE GENOMIC DNA]</scope>
    <source>
        <strain evidence="3 4">LMG 30378</strain>
    </source>
</reference>
<proteinExistence type="inferred from homology"/>
<gene>
    <name evidence="3" type="ORF">AVE30378_01395</name>
</gene>
<keyword evidence="3" id="KW-0456">Lyase</keyword>